<dbReference type="PANTHER" id="PTHR42855">
    <property type="entry name" value="ABC TRANSPORTER ATP-BINDING SUBUNIT"/>
    <property type="match status" value="1"/>
</dbReference>
<dbReference type="PROSITE" id="PS50893">
    <property type="entry name" value="ABC_TRANSPORTER_2"/>
    <property type="match status" value="2"/>
</dbReference>
<dbReference type="InterPro" id="IPR017871">
    <property type="entry name" value="ABC_transporter-like_CS"/>
</dbReference>
<comment type="caution">
    <text evidence="7">The sequence shown here is derived from an EMBL/GenBank/DDBJ whole genome shotgun (WGS) entry which is preliminary data.</text>
</comment>
<dbReference type="Pfam" id="PF12848">
    <property type="entry name" value="ABC_tran_Xtn"/>
    <property type="match status" value="1"/>
</dbReference>
<dbReference type="InterPro" id="IPR032524">
    <property type="entry name" value="ABC_tran_C"/>
</dbReference>
<dbReference type="InterPro" id="IPR027417">
    <property type="entry name" value="P-loop_NTPase"/>
</dbReference>
<gene>
    <name evidence="7" type="ORF">IAD22_04980</name>
</gene>
<dbReference type="Pfam" id="PF16326">
    <property type="entry name" value="ABC_tran_CTD"/>
    <property type="match status" value="1"/>
</dbReference>
<evidence type="ECO:0000256" key="5">
    <source>
        <dbReference type="SAM" id="MobiDB-lite"/>
    </source>
</evidence>
<reference evidence="7" key="1">
    <citation type="submission" date="2020-10" db="EMBL/GenBank/DDBJ databases">
        <authorList>
            <person name="Gilroy R."/>
        </authorList>
    </citation>
    <scope>NUCLEOTIDE SEQUENCE</scope>
    <source>
        <strain evidence="7">ChiGjej1B1-1684</strain>
    </source>
</reference>
<evidence type="ECO:0000259" key="6">
    <source>
        <dbReference type="PROSITE" id="PS50893"/>
    </source>
</evidence>
<keyword evidence="4" id="KW-0175">Coiled coil</keyword>
<dbReference type="SUPFAM" id="SSF52540">
    <property type="entry name" value="P-loop containing nucleoside triphosphate hydrolases"/>
    <property type="match status" value="2"/>
</dbReference>
<dbReference type="EMBL" id="DVNG01000070">
    <property type="protein sequence ID" value="HIU50347.1"/>
    <property type="molecule type" value="Genomic_DNA"/>
</dbReference>
<name>A0A9D1S8E8_9FIRM</name>
<dbReference type="InterPro" id="IPR051309">
    <property type="entry name" value="ABCF_ATPase"/>
</dbReference>
<dbReference type="InterPro" id="IPR032781">
    <property type="entry name" value="ABC_tran_Xtn"/>
</dbReference>
<dbReference type="GO" id="GO:0005524">
    <property type="term" value="F:ATP binding"/>
    <property type="evidence" value="ECO:0007669"/>
    <property type="project" value="UniProtKB-KW"/>
</dbReference>
<dbReference type="SMART" id="SM00382">
    <property type="entry name" value="AAA"/>
    <property type="match status" value="2"/>
</dbReference>
<dbReference type="CDD" id="cd03221">
    <property type="entry name" value="ABCF_EF-3"/>
    <property type="match status" value="2"/>
</dbReference>
<evidence type="ECO:0000256" key="1">
    <source>
        <dbReference type="ARBA" id="ARBA00022737"/>
    </source>
</evidence>
<evidence type="ECO:0000256" key="2">
    <source>
        <dbReference type="ARBA" id="ARBA00022741"/>
    </source>
</evidence>
<dbReference type="PANTHER" id="PTHR42855:SF2">
    <property type="entry name" value="DRUG RESISTANCE ABC TRANSPORTER,ATP-BINDING PROTEIN"/>
    <property type="match status" value="1"/>
</dbReference>
<keyword evidence="3 7" id="KW-0067">ATP-binding</keyword>
<evidence type="ECO:0000256" key="4">
    <source>
        <dbReference type="SAM" id="Coils"/>
    </source>
</evidence>
<organism evidence="7 8">
    <name type="scientific">Candidatus Limousia pullorum</name>
    <dbReference type="NCBI Taxonomy" id="2840860"/>
    <lineage>
        <taxon>Bacteria</taxon>
        <taxon>Bacillati</taxon>
        <taxon>Bacillota</taxon>
        <taxon>Clostridia</taxon>
        <taxon>Eubacteriales</taxon>
        <taxon>Oscillospiraceae</taxon>
        <taxon>Oscillospiraceae incertae sedis</taxon>
        <taxon>Candidatus Limousia</taxon>
    </lineage>
</organism>
<dbReference type="InterPro" id="IPR003593">
    <property type="entry name" value="AAA+_ATPase"/>
</dbReference>
<dbReference type="Proteomes" id="UP000824118">
    <property type="component" value="Unassembled WGS sequence"/>
</dbReference>
<dbReference type="FunFam" id="3.40.50.300:FF:000309">
    <property type="entry name" value="ABC transporter ATP-binding protein"/>
    <property type="match status" value="1"/>
</dbReference>
<accession>A0A9D1S8E8</accession>
<keyword evidence="1" id="KW-0677">Repeat</keyword>
<dbReference type="InterPro" id="IPR037118">
    <property type="entry name" value="Val-tRNA_synth_C_sf"/>
</dbReference>
<feature type="domain" description="ABC transporter" evidence="6">
    <location>
        <begin position="4"/>
        <end position="258"/>
    </location>
</feature>
<feature type="compositionally biased region" description="Basic and acidic residues" evidence="5">
    <location>
        <begin position="536"/>
        <end position="550"/>
    </location>
</feature>
<dbReference type="GO" id="GO:0016887">
    <property type="term" value="F:ATP hydrolysis activity"/>
    <property type="evidence" value="ECO:0007669"/>
    <property type="project" value="InterPro"/>
</dbReference>
<evidence type="ECO:0000256" key="3">
    <source>
        <dbReference type="ARBA" id="ARBA00022840"/>
    </source>
</evidence>
<dbReference type="Gene3D" id="1.10.287.380">
    <property type="entry name" value="Valyl-tRNA synthetase, C-terminal domain"/>
    <property type="match status" value="1"/>
</dbReference>
<feature type="coiled-coil region" evidence="4">
    <location>
        <begin position="567"/>
        <end position="627"/>
    </location>
</feature>
<keyword evidence="2" id="KW-0547">Nucleotide-binding</keyword>
<evidence type="ECO:0000313" key="7">
    <source>
        <dbReference type="EMBL" id="HIU50347.1"/>
    </source>
</evidence>
<protein>
    <submittedName>
        <fullName evidence="7">ABC-F family ATP-binding cassette domain-containing protein</fullName>
    </submittedName>
</protein>
<feature type="domain" description="ABC transporter" evidence="6">
    <location>
        <begin position="328"/>
        <end position="542"/>
    </location>
</feature>
<sequence length="633" mass="72716">MAVLSVHNLEMSFSERVLFSQVSFDIEASDKVGFIGVNGVGKTTLFKILCGKMEQTGGDFFTSKNLKIGYMEQHACSNSENTVYNELLSVFPHLIRMEEEIDRLNLDLEMGRSDEKTIMRHTELSEQFAAMDGLVYKSRTASALTGLGFKQEDFNMPVKKLSGGQRSKLSLAKLLLSGSDIILLDEPTNHLDINSVGWLESFIRDFKGAAIIISHDRYFLDTVTNKTMELEHEKLQMYKGNYTEFIRKKEEAKKAAENKYKKDMAEIKRIEGIIEQQKRWNREKNIKTAESKQKEIDRIKENLVVPESELENIKFKFQPNTESGNDVLMCEGVSKNFGEKKIFENVNMHIRKGEKVFIVGSNGCGKTTLFRIIMGTVPADRGEIDFGAKVETEYFDQMQENLNMEKTAMDEIWDEYPKMTQTQVRTSLGAFLFKGDEVFKPINQMSGGERARVSLLKLMLGGGNFLLLDEPTNHLDTTSREALEESLKSYEGTMLIISHDRYFINKLADRILELKPEGMTEYLGNYDYYMEKRLEKSGQDSGKTHTETKKSTGAIDYKMKKEMQAQERKRRSMLKKTEQEIEETELEMEKVNEQLADPQVTSDYQKLIELSGKLEELKAKQEQLYEQWAELSD</sequence>
<dbReference type="PROSITE" id="PS00211">
    <property type="entry name" value="ABC_TRANSPORTER_1"/>
    <property type="match status" value="2"/>
</dbReference>
<reference evidence="7" key="2">
    <citation type="journal article" date="2021" name="PeerJ">
        <title>Extensive microbial diversity within the chicken gut microbiome revealed by metagenomics and culture.</title>
        <authorList>
            <person name="Gilroy R."/>
            <person name="Ravi A."/>
            <person name="Getino M."/>
            <person name="Pursley I."/>
            <person name="Horton D.L."/>
            <person name="Alikhan N.F."/>
            <person name="Baker D."/>
            <person name="Gharbi K."/>
            <person name="Hall N."/>
            <person name="Watson M."/>
            <person name="Adriaenssens E.M."/>
            <person name="Foster-Nyarko E."/>
            <person name="Jarju S."/>
            <person name="Secka A."/>
            <person name="Antonio M."/>
            <person name="Oren A."/>
            <person name="Chaudhuri R.R."/>
            <person name="La Ragione R."/>
            <person name="Hildebrand F."/>
            <person name="Pallen M.J."/>
        </authorList>
    </citation>
    <scope>NUCLEOTIDE SEQUENCE</scope>
    <source>
        <strain evidence="7">ChiGjej1B1-1684</strain>
    </source>
</reference>
<evidence type="ECO:0000313" key="8">
    <source>
        <dbReference type="Proteomes" id="UP000824118"/>
    </source>
</evidence>
<dbReference type="AlphaFoldDB" id="A0A9D1S8E8"/>
<proteinExistence type="predicted"/>
<dbReference type="FunFam" id="3.40.50.300:FF:000011">
    <property type="entry name" value="Putative ABC transporter ATP-binding component"/>
    <property type="match status" value="1"/>
</dbReference>
<dbReference type="GO" id="GO:0003677">
    <property type="term" value="F:DNA binding"/>
    <property type="evidence" value="ECO:0007669"/>
    <property type="project" value="InterPro"/>
</dbReference>
<dbReference type="Gene3D" id="3.40.50.300">
    <property type="entry name" value="P-loop containing nucleotide triphosphate hydrolases"/>
    <property type="match status" value="2"/>
</dbReference>
<feature type="region of interest" description="Disordered" evidence="5">
    <location>
        <begin position="536"/>
        <end position="556"/>
    </location>
</feature>
<dbReference type="Pfam" id="PF00005">
    <property type="entry name" value="ABC_tran"/>
    <property type="match status" value="2"/>
</dbReference>
<dbReference type="InterPro" id="IPR003439">
    <property type="entry name" value="ABC_transporter-like_ATP-bd"/>
</dbReference>